<dbReference type="AlphaFoldDB" id="A0A1H9Y9B6"/>
<keyword evidence="1" id="KW-0472">Membrane</keyword>
<protein>
    <recommendedName>
        <fullName evidence="4">Methionine and alanine importer, small subunit</fullName>
    </recommendedName>
</protein>
<gene>
    <name evidence="2" type="ORF">SAMN05421676_10177</name>
</gene>
<keyword evidence="1" id="KW-0812">Transmembrane</keyword>
<accession>A0A1H9Y9B6</accession>
<dbReference type="EMBL" id="FOHJ01000001">
    <property type="protein sequence ID" value="SES65523.1"/>
    <property type="molecule type" value="Genomic_DNA"/>
</dbReference>
<proteinExistence type="predicted"/>
<reference evidence="3" key="1">
    <citation type="submission" date="2016-10" db="EMBL/GenBank/DDBJ databases">
        <authorList>
            <person name="Varghese N."/>
            <person name="Submissions S."/>
        </authorList>
    </citation>
    <scope>NUCLEOTIDE SEQUENCE [LARGE SCALE GENOMIC DNA]</scope>
    <source>
        <strain evidence="3">CGMCC 1.3566</strain>
    </source>
</reference>
<evidence type="ECO:0000313" key="2">
    <source>
        <dbReference type="EMBL" id="SES65523.1"/>
    </source>
</evidence>
<evidence type="ECO:0008006" key="4">
    <source>
        <dbReference type="Google" id="ProtNLM"/>
    </source>
</evidence>
<dbReference type="STRING" id="237682.SAMN05421676_10177"/>
<dbReference type="NCBIfam" id="NF033493">
    <property type="entry name" value="MetS_like_NSS"/>
    <property type="match status" value="1"/>
</dbReference>
<sequence length="36" mass="3807">MTASAITMFVIGGVIIWGGLLWSVFHAKKAAKSKGE</sequence>
<name>A0A1H9Y9B6_9BACI</name>
<evidence type="ECO:0000256" key="1">
    <source>
        <dbReference type="SAM" id="Phobius"/>
    </source>
</evidence>
<keyword evidence="1" id="KW-1133">Transmembrane helix</keyword>
<dbReference type="Proteomes" id="UP000199095">
    <property type="component" value="Unassembled WGS sequence"/>
</dbReference>
<organism evidence="2 3">
    <name type="scientific">Salinibacillus kushneri</name>
    <dbReference type="NCBI Taxonomy" id="237682"/>
    <lineage>
        <taxon>Bacteria</taxon>
        <taxon>Bacillati</taxon>
        <taxon>Bacillota</taxon>
        <taxon>Bacilli</taxon>
        <taxon>Bacillales</taxon>
        <taxon>Bacillaceae</taxon>
        <taxon>Salinibacillus</taxon>
    </lineage>
</organism>
<keyword evidence="3" id="KW-1185">Reference proteome</keyword>
<evidence type="ECO:0000313" key="3">
    <source>
        <dbReference type="Proteomes" id="UP000199095"/>
    </source>
</evidence>
<feature type="transmembrane region" description="Helical" evidence="1">
    <location>
        <begin position="6"/>
        <end position="25"/>
    </location>
</feature>
<dbReference type="RefSeq" id="WP_143060098.1">
    <property type="nucleotide sequence ID" value="NZ_FOHJ01000001.1"/>
</dbReference>